<evidence type="ECO:0000256" key="5">
    <source>
        <dbReference type="ARBA" id="ARBA00022741"/>
    </source>
</evidence>
<dbReference type="Gene3D" id="3.50.30.20">
    <property type="entry name" value="Carbamoyl-phosphate synthase small subunit, N-terminal domain"/>
    <property type="match status" value="1"/>
</dbReference>
<feature type="active site" evidence="11">
    <location>
        <position position="337"/>
    </location>
</feature>
<evidence type="ECO:0000256" key="4">
    <source>
        <dbReference type="ARBA" id="ARBA00022598"/>
    </source>
</evidence>
<dbReference type="KEGG" id="haby:HLVA_08580"/>
<feature type="active site" evidence="11">
    <location>
        <position position="339"/>
    </location>
</feature>
<dbReference type="EMBL" id="AP027059">
    <property type="protein sequence ID" value="BDU50289.1"/>
    <property type="molecule type" value="Genomic_DNA"/>
</dbReference>
<dbReference type="InterPro" id="IPR029062">
    <property type="entry name" value="Class_I_gatase-like"/>
</dbReference>
<dbReference type="EC" id="6.3.5.5" evidence="11"/>
<keyword evidence="11" id="KW-0028">Amino-acid biosynthesis</keyword>
<dbReference type="GO" id="GO:0006541">
    <property type="term" value="P:glutamine metabolic process"/>
    <property type="evidence" value="ECO:0007669"/>
    <property type="project" value="InterPro"/>
</dbReference>
<evidence type="ECO:0000256" key="2">
    <source>
        <dbReference type="ARBA" id="ARBA00005077"/>
    </source>
</evidence>
<dbReference type="SMART" id="SM01097">
    <property type="entry name" value="CPSase_sm_chain"/>
    <property type="match status" value="1"/>
</dbReference>
<feature type="active site" description="Nucleophile" evidence="11">
    <location>
        <position position="252"/>
    </location>
</feature>
<evidence type="ECO:0000256" key="11">
    <source>
        <dbReference type="HAMAP-Rule" id="MF_01209"/>
    </source>
</evidence>
<evidence type="ECO:0000256" key="8">
    <source>
        <dbReference type="ARBA" id="ARBA00022975"/>
    </source>
</evidence>
<keyword evidence="14" id="KW-1185">Reference proteome</keyword>
<dbReference type="InterPro" id="IPR050472">
    <property type="entry name" value="Anth_synth/Amidotransfase"/>
</dbReference>
<dbReference type="GO" id="GO:0004088">
    <property type="term" value="F:carbamoyl-phosphate synthase (glutamine-hydrolyzing) activity"/>
    <property type="evidence" value="ECO:0007669"/>
    <property type="project" value="UniProtKB-UniRule"/>
</dbReference>
<dbReference type="Pfam" id="PF00117">
    <property type="entry name" value="GATase"/>
    <property type="match status" value="1"/>
</dbReference>
<dbReference type="InterPro" id="IPR006274">
    <property type="entry name" value="CarbamoylP_synth_ssu"/>
</dbReference>
<comment type="pathway">
    <text evidence="1 11">Pyrimidine metabolism; UMP biosynthesis via de novo pathway; (S)-dihydroorotate from bicarbonate: step 1/3.</text>
</comment>
<dbReference type="SUPFAM" id="SSF52317">
    <property type="entry name" value="Class I glutamine amidotransferase-like"/>
    <property type="match status" value="1"/>
</dbReference>
<evidence type="ECO:0000256" key="6">
    <source>
        <dbReference type="ARBA" id="ARBA00022840"/>
    </source>
</evidence>
<feature type="region of interest" description="CPSase" evidence="11">
    <location>
        <begin position="1"/>
        <end position="176"/>
    </location>
</feature>
<dbReference type="InterPro" id="IPR035686">
    <property type="entry name" value="CPSase_GATase1"/>
</dbReference>
<dbReference type="GO" id="GO:0006207">
    <property type="term" value="P:'de novo' pyrimidine nucleobase biosynthetic process"/>
    <property type="evidence" value="ECO:0007669"/>
    <property type="project" value="InterPro"/>
</dbReference>
<dbReference type="InterPro" id="IPR002474">
    <property type="entry name" value="CarbamoylP_synth_ssu_N"/>
</dbReference>
<dbReference type="Pfam" id="PF00988">
    <property type="entry name" value="CPSase_sm_chain"/>
    <property type="match status" value="1"/>
</dbReference>
<dbReference type="PRINTS" id="PR00097">
    <property type="entry name" value="ANTSNTHASEII"/>
</dbReference>
<comment type="similarity">
    <text evidence="3 11">Belongs to the CarA family.</text>
</comment>
<protein>
    <recommendedName>
        <fullName evidence="11">Carbamoyl phosphate synthase small chain</fullName>
        <ecNumber evidence="11">6.3.5.5</ecNumber>
    </recommendedName>
    <alternativeName>
        <fullName evidence="11">Carbamoyl phosphate synthetase glutamine chain</fullName>
    </alternativeName>
</protein>
<evidence type="ECO:0000259" key="12">
    <source>
        <dbReference type="SMART" id="SM01097"/>
    </source>
</evidence>
<dbReference type="PANTHER" id="PTHR43418:SF7">
    <property type="entry name" value="CARBAMOYL-PHOSPHATE SYNTHASE SMALL CHAIN"/>
    <property type="match status" value="1"/>
</dbReference>
<organism evidence="13 14">
    <name type="scientific">Haliovirga abyssi</name>
    <dbReference type="NCBI Taxonomy" id="2996794"/>
    <lineage>
        <taxon>Bacteria</taxon>
        <taxon>Fusobacteriati</taxon>
        <taxon>Fusobacteriota</taxon>
        <taxon>Fusobacteriia</taxon>
        <taxon>Fusobacteriales</taxon>
        <taxon>Haliovirgaceae</taxon>
        <taxon>Haliovirga</taxon>
    </lineage>
</organism>
<reference evidence="13 14" key="1">
    <citation type="submission" date="2022-11" db="EMBL/GenBank/DDBJ databases">
        <title>Haliovirga abyssi gen. nov., sp. nov., a mesophilic fermentative bacterium isolated from the Iheya North hydrothermal field and the proposal of Haliovirgaceae fam. nov.</title>
        <authorList>
            <person name="Miyazaki U."/>
            <person name="Tame A."/>
            <person name="Miyazaki J."/>
            <person name="Takai K."/>
            <person name="Sawayama S."/>
            <person name="Kitajima M."/>
            <person name="Okamoto A."/>
            <person name="Nakagawa S."/>
        </authorList>
    </citation>
    <scope>NUCLEOTIDE SEQUENCE [LARGE SCALE GENOMIC DNA]</scope>
    <source>
        <strain evidence="13 14">IC12</strain>
    </source>
</reference>
<comment type="pathway">
    <text evidence="2 11">Amino-acid biosynthesis; L-arginine biosynthesis; carbamoyl phosphate from bicarbonate: step 1/1.</text>
</comment>
<feature type="binding site" evidence="11">
    <location>
        <position position="253"/>
    </location>
    <ligand>
        <name>L-glutamine</name>
        <dbReference type="ChEBI" id="CHEBI:58359"/>
    </ligand>
</feature>
<keyword evidence="8 11" id="KW-0665">Pyrimidine biosynthesis</keyword>
<dbReference type="AlphaFoldDB" id="A0AAU9DT54"/>
<feature type="binding site" evidence="11">
    <location>
        <position position="256"/>
    </location>
    <ligand>
        <name>L-glutamine</name>
        <dbReference type="ChEBI" id="CHEBI:58359"/>
    </ligand>
</feature>
<proteinExistence type="inferred from homology"/>
<dbReference type="NCBIfam" id="TIGR01368">
    <property type="entry name" value="CPSaseIIsmall"/>
    <property type="match status" value="1"/>
</dbReference>
<evidence type="ECO:0000313" key="13">
    <source>
        <dbReference type="EMBL" id="BDU50289.1"/>
    </source>
</evidence>
<dbReference type="PROSITE" id="PS51273">
    <property type="entry name" value="GATASE_TYPE_1"/>
    <property type="match status" value="1"/>
</dbReference>
<evidence type="ECO:0000256" key="1">
    <source>
        <dbReference type="ARBA" id="ARBA00004812"/>
    </source>
</evidence>
<dbReference type="InterPro" id="IPR017926">
    <property type="entry name" value="GATASE"/>
</dbReference>
<evidence type="ECO:0000256" key="3">
    <source>
        <dbReference type="ARBA" id="ARBA00007800"/>
    </source>
</evidence>
<comment type="catalytic activity">
    <reaction evidence="10 11">
        <text>L-glutamine + H2O = L-glutamate + NH4(+)</text>
        <dbReference type="Rhea" id="RHEA:15889"/>
        <dbReference type="ChEBI" id="CHEBI:15377"/>
        <dbReference type="ChEBI" id="CHEBI:28938"/>
        <dbReference type="ChEBI" id="CHEBI:29985"/>
        <dbReference type="ChEBI" id="CHEBI:58359"/>
    </reaction>
</comment>
<dbReference type="GO" id="GO:0006526">
    <property type="term" value="P:L-arginine biosynthetic process"/>
    <property type="evidence" value="ECO:0007669"/>
    <property type="project" value="UniProtKB-UniRule"/>
</dbReference>
<dbReference type="RefSeq" id="WP_307905221.1">
    <property type="nucleotide sequence ID" value="NZ_AP027059.1"/>
</dbReference>
<dbReference type="Gene3D" id="3.40.50.880">
    <property type="match status" value="1"/>
</dbReference>
<feature type="binding site" evidence="11">
    <location>
        <position position="225"/>
    </location>
    <ligand>
        <name>L-glutamine</name>
        <dbReference type="ChEBI" id="CHEBI:58359"/>
    </ligand>
</feature>
<feature type="binding site" evidence="11">
    <location>
        <position position="45"/>
    </location>
    <ligand>
        <name>L-glutamine</name>
        <dbReference type="ChEBI" id="CHEBI:58359"/>
    </ligand>
</feature>
<sequence length="372" mass="41416">MKAILYFEDGTYLMGESFGAEGEIIGEVVFNTSMTGYQEILTDPSYRGQLVTMTCPEIGNYGVNSEDVESEKVQAAGFIVKNYNEEYSNFRGEKSLAEYLKENGVIGIQRVDTRAITKKIREKGAMNGIISTVEFEVEKLAQKLKEAPSMEGLDLVKEVTTDKIYKWNKLNNEKKYNVVVYDFGVKQNILRILENLGCDLTVVPATTSAKEILELNPDGIFLSNGPGDPAAVDYAIKNIEQIISKVPVFGICLGHQLASLALGGETYKMKFGHRGGNQPVKDVNSGKIEITAQNHGFAVDADSLKDKGGEIKYINLNDNTVEGLTYKEKELLTVQHHPEASPGPHDSYHIFEEFIKMMEMRQNDKTQNTNSR</sequence>
<dbReference type="Proteomes" id="UP001321582">
    <property type="component" value="Chromosome"/>
</dbReference>
<feature type="binding site" evidence="11">
    <location>
        <position position="294"/>
    </location>
    <ligand>
        <name>L-glutamine</name>
        <dbReference type="ChEBI" id="CHEBI:58359"/>
    </ligand>
</feature>
<dbReference type="NCBIfam" id="NF009475">
    <property type="entry name" value="PRK12838.1"/>
    <property type="match status" value="1"/>
</dbReference>
<comment type="subunit">
    <text evidence="11">Composed of two chains; the small (or glutamine) chain promotes the hydrolysis of glutamine to ammonia, which is used by the large (or ammonia) chain to synthesize carbamoyl phosphate. Tetramer of heterodimers (alpha,beta)4.</text>
</comment>
<dbReference type="HAMAP" id="MF_01209">
    <property type="entry name" value="CPSase_S_chain"/>
    <property type="match status" value="1"/>
</dbReference>
<keyword evidence="5 11" id="KW-0547">Nucleotide-binding</keyword>
<dbReference type="PANTHER" id="PTHR43418">
    <property type="entry name" value="MULTIFUNCTIONAL TRYPTOPHAN BIOSYNTHESIS PROTEIN-RELATED"/>
    <property type="match status" value="1"/>
</dbReference>
<keyword evidence="4 11" id="KW-0436">Ligase</keyword>
<name>A0AAU9DT54_9FUSO</name>
<accession>A0AAU9DT54</accession>
<dbReference type="PRINTS" id="PR00099">
    <property type="entry name" value="CPSGATASE"/>
</dbReference>
<dbReference type="InterPro" id="IPR036480">
    <property type="entry name" value="CarbP_synth_ssu_N_sf"/>
</dbReference>
<dbReference type="PRINTS" id="PR00096">
    <property type="entry name" value="GATASE"/>
</dbReference>
<feature type="binding site" evidence="11">
    <location>
        <position position="227"/>
    </location>
    <ligand>
        <name>L-glutamine</name>
        <dbReference type="ChEBI" id="CHEBI:58359"/>
    </ligand>
</feature>
<dbReference type="SUPFAM" id="SSF52021">
    <property type="entry name" value="Carbamoyl phosphate synthetase, small subunit N-terminal domain"/>
    <property type="match status" value="1"/>
</dbReference>
<keyword evidence="6 11" id="KW-0067">ATP-binding</keyword>
<feature type="binding site" evidence="11">
    <location>
        <position position="296"/>
    </location>
    <ligand>
        <name>L-glutamine</name>
        <dbReference type="ChEBI" id="CHEBI:58359"/>
    </ligand>
</feature>
<comment type="function">
    <text evidence="11">Small subunit of the glutamine-dependent carbamoyl phosphate synthetase (CPSase). CPSase catalyzes the formation of carbamoyl phosphate from the ammonia moiety of glutamine, carbonate, and phosphate donated by ATP, constituting the first step of 2 biosynthetic pathways, one leading to arginine and/or urea and the other to pyrimidine nucleotides. The small subunit (glutamine amidotransferase) binds and cleaves glutamine to supply the large subunit with the substrate ammonia.</text>
</comment>
<dbReference type="GO" id="GO:0005524">
    <property type="term" value="F:ATP binding"/>
    <property type="evidence" value="ECO:0007669"/>
    <property type="project" value="UniProtKB-UniRule"/>
</dbReference>
<dbReference type="CDD" id="cd01744">
    <property type="entry name" value="GATase1_CPSase"/>
    <property type="match status" value="1"/>
</dbReference>
<evidence type="ECO:0000256" key="9">
    <source>
        <dbReference type="ARBA" id="ARBA00048816"/>
    </source>
</evidence>
<comment type="catalytic activity">
    <reaction evidence="9 11">
        <text>hydrogencarbonate + L-glutamine + 2 ATP + H2O = carbamoyl phosphate + L-glutamate + 2 ADP + phosphate + 2 H(+)</text>
        <dbReference type="Rhea" id="RHEA:18633"/>
        <dbReference type="ChEBI" id="CHEBI:15377"/>
        <dbReference type="ChEBI" id="CHEBI:15378"/>
        <dbReference type="ChEBI" id="CHEBI:17544"/>
        <dbReference type="ChEBI" id="CHEBI:29985"/>
        <dbReference type="ChEBI" id="CHEBI:30616"/>
        <dbReference type="ChEBI" id="CHEBI:43474"/>
        <dbReference type="ChEBI" id="CHEBI:58228"/>
        <dbReference type="ChEBI" id="CHEBI:58359"/>
        <dbReference type="ChEBI" id="CHEBI:456216"/>
        <dbReference type="EC" id="6.3.5.5"/>
    </reaction>
</comment>
<feature type="binding site" evidence="11">
    <location>
        <position position="297"/>
    </location>
    <ligand>
        <name>L-glutamine</name>
        <dbReference type="ChEBI" id="CHEBI:58359"/>
    </ligand>
</feature>
<keyword evidence="11" id="KW-0055">Arginine biosynthesis</keyword>
<keyword evidence="7 11" id="KW-0315">Glutamine amidotransferase</keyword>
<evidence type="ECO:0000256" key="10">
    <source>
        <dbReference type="ARBA" id="ARBA00049285"/>
    </source>
</evidence>
<feature type="domain" description="Carbamoyl-phosphate synthase small subunit N-terminal" evidence="12">
    <location>
        <begin position="1"/>
        <end position="131"/>
    </location>
</feature>
<dbReference type="GO" id="GO:0044205">
    <property type="term" value="P:'de novo' UMP biosynthetic process"/>
    <property type="evidence" value="ECO:0007669"/>
    <property type="project" value="UniProtKB-UniRule"/>
</dbReference>
<evidence type="ECO:0000256" key="7">
    <source>
        <dbReference type="ARBA" id="ARBA00022962"/>
    </source>
</evidence>
<evidence type="ECO:0000313" key="14">
    <source>
        <dbReference type="Proteomes" id="UP001321582"/>
    </source>
</evidence>
<gene>
    <name evidence="11 13" type="primary">carA</name>
    <name evidence="13" type="ORF">HLVA_08580</name>
</gene>
<dbReference type="FunFam" id="3.50.30.20:FF:000001">
    <property type="entry name" value="Carbamoyl-phosphate synthase small chain"/>
    <property type="match status" value="1"/>
</dbReference>